<reference evidence="2" key="1">
    <citation type="submission" date="2009-05" db="EMBL/GenBank/DDBJ databases">
        <authorList>
            <person name="Harkins D.M."/>
            <person name="DeShazer D."/>
            <person name="Woods D.E."/>
            <person name="Brinkac L.M."/>
            <person name="Brown K.A."/>
            <person name="Hung G.C."/>
            <person name="Tuanyok A."/>
            <person name="Zhang B."/>
            <person name="Nierman W.C."/>
        </authorList>
    </citation>
    <scope>NUCLEOTIDE SEQUENCE [LARGE SCALE GENOMIC DNA]</scope>
    <source>
        <strain evidence="2">1710a</strain>
    </source>
</reference>
<protein>
    <submittedName>
        <fullName evidence="2">Uncharacterized protein</fullName>
    </submittedName>
</protein>
<dbReference type="HOGENOM" id="CLU_130931_1_0_4"/>
<name>A0A0E1VXH4_BURPE</name>
<dbReference type="Proteomes" id="UP000001812">
    <property type="component" value="Chromosome II"/>
</dbReference>
<dbReference type="RefSeq" id="WP_004529733.1">
    <property type="nucleotide sequence ID" value="NZ_CM000833.1"/>
</dbReference>
<gene>
    <name evidence="2" type="ORF">BURPS1710A_A2747</name>
</gene>
<dbReference type="EMBL" id="CM000833">
    <property type="protein sequence ID" value="EET04839.1"/>
    <property type="molecule type" value="Genomic_DNA"/>
</dbReference>
<accession>A0A0E1VXH4</accession>
<evidence type="ECO:0000256" key="1">
    <source>
        <dbReference type="SAM" id="MobiDB-lite"/>
    </source>
</evidence>
<feature type="compositionally biased region" description="Polar residues" evidence="1">
    <location>
        <begin position="101"/>
        <end position="126"/>
    </location>
</feature>
<proteinExistence type="predicted"/>
<feature type="region of interest" description="Disordered" evidence="1">
    <location>
        <begin position="65"/>
        <end position="126"/>
    </location>
</feature>
<organism evidence="2">
    <name type="scientific">Burkholderia pseudomallei 1710a</name>
    <dbReference type="NCBI Taxonomy" id="320371"/>
    <lineage>
        <taxon>Bacteria</taxon>
        <taxon>Pseudomonadati</taxon>
        <taxon>Pseudomonadota</taxon>
        <taxon>Betaproteobacteria</taxon>
        <taxon>Burkholderiales</taxon>
        <taxon>Burkholderiaceae</taxon>
        <taxon>Burkholderia</taxon>
        <taxon>pseudomallei group</taxon>
    </lineage>
</organism>
<sequence>MVMVNSSAGGMNAATSINLTPPGMPMPYPNNAPRANAMPNVGHIFVGGGPVHNLATVIPASNGDSGGSMGGVASQTVSGSSRNAQGASKTLVAGMPITRMTDPTQQNNNNTIGSGSSPSQTIVLNL</sequence>
<feature type="compositionally biased region" description="Polar residues" evidence="1">
    <location>
        <begin position="73"/>
        <end position="88"/>
    </location>
</feature>
<evidence type="ECO:0000313" key="2">
    <source>
        <dbReference type="EMBL" id="EET04839.1"/>
    </source>
</evidence>
<dbReference type="AlphaFoldDB" id="A0A0E1VXH4"/>
<dbReference type="Pfam" id="PF13665">
    <property type="entry name" value="Tox-PAAR-like"/>
    <property type="match status" value="1"/>
</dbReference>